<protein>
    <submittedName>
        <fullName evidence="6">4HBT domain-containing protein</fullName>
    </submittedName>
</protein>
<name>A0A183DVV9_9BILA</name>
<dbReference type="Gene3D" id="3.10.129.10">
    <property type="entry name" value="Hotdog Thioesterase"/>
    <property type="match status" value="1"/>
</dbReference>
<evidence type="ECO:0000313" key="5">
    <source>
        <dbReference type="Proteomes" id="UP000271098"/>
    </source>
</evidence>
<dbReference type="PANTHER" id="PTHR21660">
    <property type="entry name" value="THIOESTERASE SUPERFAMILY MEMBER-RELATED"/>
    <property type="match status" value="1"/>
</dbReference>
<dbReference type="InterPro" id="IPR003736">
    <property type="entry name" value="PAAI_dom"/>
</dbReference>
<keyword evidence="2" id="KW-0378">Hydrolase</keyword>
<dbReference type="EMBL" id="UYRT01079660">
    <property type="protein sequence ID" value="VDN21151.1"/>
    <property type="molecule type" value="Genomic_DNA"/>
</dbReference>
<dbReference type="CDD" id="cd03443">
    <property type="entry name" value="PaaI_thioesterase"/>
    <property type="match status" value="1"/>
</dbReference>
<dbReference type="AlphaFoldDB" id="A0A183DVV9"/>
<dbReference type="WBParaSite" id="GPUH_0001286401-mRNA-1">
    <property type="protein sequence ID" value="GPUH_0001286401-mRNA-1"/>
    <property type="gene ID" value="GPUH_0001286401"/>
</dbReference>
<evidence type="ECO:0000313" key="6">
    <source>
        <dbReference type="WBParaSite" id="GPUH_0001286401-mRNA-1"/>
    </source>
</evidence>
<reference evidence="4 5" key="2">
    <citation type="submission" date="2018-11" db="EMBL/GenBank/DDBJ databases">
        <authorList>
            <consortium name="Pathogen Informatics"/>
        </authorList>
    </citation>
    <scope>NUCLEOTIDE SEQUENCE [LARGE SCALE GENOMIC DNA]</scope>
</reference>
<feature type="domain" description="Thioesterase" evidence="3">
    <location>
        <begin position="44"/>
        <end position="117"/>
    </location>
</feature>
<dbReference type="Pfam" id="PF03061">
    <property type="entry name" value="4HBT"/>
    <property type="match status" value="1"/>
</dbReference>
<evidence type="ECO:0000256" key="1">
    <source>
        <dbReference type="ARBA" id="ARBA00008324"/>
    </source>
</evidence>
<organism evidence="6">
    <name type="scientific">Gongylonema pulchrum</name>
    <dbReference type="NCBI Taxonomy" id="637853"/>
    <lineage>
        <taxon>Eukaryota</taxon>
        <taxon>Metazoa</taxon>
        <taxon>Ecdysozoa</taxon>
        <taxon>Nematoda</taxon>
        <taxon>Chromadorea</taxon>
        <taxon>Rhabditida</taxon>
        <taxon>Spirurina</taxon>
        <taxon>Spiruromorpha</taxon>
        <taxon>Spiruroidea</taxon>
        <taxon>Gongylonematidae</taxon>
        <taxon>Gongylonema</taxon>
    </lineage>
</organism>
<dbReference type="OrthoDB" id="46529at2759"/>
<reference evidence="6" key="1">
    <citation type="submission" date="2016-06" db="UniProtKB">
        <authorList>
            <consortium name="WormBaseParasite"/>
        </authorList>
    </citation>
    <scope>IDENTIFICATION</scope>
</reference>
<accession>A0A183DVV9</accession>
<dbReference type="InterPro" id="IPR006683">
    <property type="entry name" value="Thioestr_dom"/>
</dbReference>
<comment type="similarity">
    <text evidence="1">Belongs to the thioesterase PaaI family.</text>
</comment>
<evidence type="ECO:0000259" key="3">
    <source>
        <dbReference type="Pfam" id="PF03061"/>
    </source>
</evidence>
<dbReference type="PANTHER" id="PTHR21660:SF1">
    <property type="entry name" value="ACYL-COENZYME A THIOESTERASE 13"/>
    <property type="match status" value="1"/>
</dbReference>
<evidence type="ECO:0000313" key="4">
    <source>
        <dbReference type="EMBL" id="VDN21151.1"/>
    </source>
</evidence>
<dbReference type="GO" id="GO:0047617">
    <property type="term" value="F:fatty acyl-CoA hydrolase activity"/>
    <property type="evidence" value="ECO:0007669"/>
    <property type="project" value="InterPro"/>
</dbReference>
<proteinExistence type="inferred from homology"/>
<evidence type="ECO:0000256" key="2">
    <source>
        <dbReference type="ARBA" id="ARBA00022801"/>
    </source>
</evidence>
<dbReference type="InterPro" id="IPR039298">
    <property type="entry name" value="ACOT13"/>
</dbReference>
<keyword evidence="5" id="KW-1185">Reference proteome</keyword>
<gene>
    <name evidence="4" type="ORF">GPUH_LOCUS12850</name>
</gene>
<sequence length="132" mass="14210">MSLWSQPSLFITEIFLQCTVNVAHEGHVEVELEVAHEHLNPADTMHGGFTATLVNITSAAAVLTSGRTSTGRSLDLSISCIGAAREGELIVADSTVQKTTRNLAFVNTTIYRKDNRAIIATGQDVRTFLVPA</sequence>
<dbReference type="NCBIfam" id="TIGR00369">
    <property type="entry name" value="unchar_dom_1"/>
    <property type="match status" value="1"/>
</dbReference>
<dbReference type="SUPFAM" id="SSF54637">
    <property type="entry name" value="Thioesterase/thiol ester dehydrase-isomerase"/>
    <property type="match status" value="1"/>
</dbReference>
<dbReference type="Proteomes" id="UP000271098">
    <property type="component" value="Unassembled WGS sequence"/>
</dbReference>
<dbReference type="InterPro" id="IPR029069">
    <property type="entry name" value="HotDog_dom_sf"/>
</dbReference>